<evidence type="ECO:0000256" key="1">
    <source>
        <dbReference type="SAM" id="MobiDB-lite"/>
    </source>
</evidence>
<dbReference type="PANTHER" id="PTHR35318">
    <property type="entry name" value="BNAA10G08410D PROTEIN"/>
    <property type="match status" value="1"/>
</dbReference>
<accession>A0A7J8Y0U1</accession>
<feature type="region of interest" description="Disordered" evidence="1">
    <location>
        <begin position="79"/>
        <end position="101"/>
    </location>
</feature>
<comment type="caution">
    <text evidence="2">The sequence shown here is derived from an EMBL/GenBank/DDBJ whole genome shotgun (WGS) entry which is preliminary data.</text>
</comment>
<keyword evidence="3" id="KW-1185">Reference proteome</keyword>
<dbReference type="EMBL" id="JABFAA010000009">
    <property type="protein sequence ID" value="MBA0693196.1"/>
    <property type="molecule type" value="Genomic_DNA"/>
</dbReference>
<evidence type="ECO:0000313" key="3">
    <source>
        <dbReference type="Proteomes" id="UP000593577"/>
    </source>
</evidence>
<gene>
    <name evidence="2" type="ORF">Goari_010696</name>
</gene>
<name>A0A7J8Y0U1_GOSAI</name>
<dbReference type="PANTHER" id="PTHR35318:SF2">
    <property type="entry name" value="OS08G0138900 PROTEIN"/>
    <property type="match status" value="1"/>
</dbReference>
<sequence length="220" mass="24558">MRSFLKFVSRCVKNPEVSTTEEVVVTAPGREETRSFMAPKMVALKKKKKRVKVGTPFSTTPEWKPSLYVISEDNVLAEKREKTTPEASTTPADRAVKRKSGVGSRSKVHVRSYSDDIGFSGVNWGFGLVLGVKDFLEWKFWLLIISLSKNGGNGQMVMVEMADGRRERRKTAKIVKWSFGTALGQDNSVGIWGCNGHHLHLCNGMKCITVMEIWLTCSVA</sequence>
<evidence type="ECO:0000313" key="2">
    <source>
        <dbReference type="EMBL" id="MBA0693196.1"/>
    </source>
</evidence>
<reference evidence="2 3" key="1">
    <citation type="journal article" date="2019" name="Genome Biol. Evol.">
        <title>Insights into the evolution of the New World diploid cottons (Gossypium, subgenus Houzingenia) based on genome sequencing.</title>
        <authorList>
            <person name="Grover C.E."/>
            <person name="Arick M.A. 2nd"/>
            <person name="Thrash A."/>
            <person name="Conover J.L."/>
            <person name="Sanders W.S."/>
            <person name="Peterson D.G."/>
            <person name="Frelichowski J.E."/>
            <person name="Scheffler J.A."/>
            <person name="Scheffler B.E."/>
            <person name="Wendel J.F."/>
        </authorList>
    </citation>
    <scope>NUCLEOTIDE SEQUENCE [LARGE SCALE GENOMIC DNA]</scope>
    <source>
        <strain evidence="2">185</strain>
        <tissue evidence="2">Leaf</tissue>
    </source>
</reference>
<dbReference type="AlphaFoldDB" id="A0A7J8Y0U1"/>
<organism evidence="2 3">
    <name type="scientific">Gossypium aridum</name>
    <name type="common">American cotton</name>
    <name type="synonym">Erioxylum aridum</name>
    <dbReference type="NCBI Taxonomy" id="34290"/>
    <lineage>
        <taxon>Eukaryota</taxon>
        <taxon>Viridiplantae</taxon>
        <taxon>Streptophyta</taxon>
        <taxon>Embryophyta</taxon>
        <taxon>Tracheophyta</taxon>
        <taxon>Spermatophyta</taxon>
        <taxon>Magnoliopsida</taxon>
        <taxon>eudicotyledons</taxon>
        <taxon>Gunneridae</taxon>
        <taxon>Pentapetalae</taxon>
        <taxon>rosids</taxon>
        <taxon>malvids</taxon>
        <taxon>Malvales</taxon>
        <taxon>Malvaceae</taxon>
        <taxon>Malvoideae</taxon>
        <taxon>Gossypium</taxon>
    </lineage>
</organism>
<proteinExistence type="predicted"/>
<dbReference type="Proteomes" id="UP000593577">
    <property type="component" value="Unassembled WGS sequence"/>
</dbReference>
<protein>
    <submittedName>
        <fullName evidence="2">Uncharacterized protein</fullName>
    </submittedName>
</protein>
<feature type="non-terminal residue" evidence="2">
    <location>
        <position position="1"/>
    </location>
</feature>